<dbReference type="OrthoDB" id="7813325at2"/>
<dbReference type="Proteomes" id="UP000439113">
    <property type="component" value="Unassembled WGS sequence"/>
</dbReference>
<gene>
    <name evidence="2" type="ORF">GJ654_20280</name>
</gene>
<keyword evidence="1" id="KW-0812">Transmembrane</keyword>
<dbReference type="RefSeq" id="WP_155447996.1">
    <property type="nucleotide sequence ID" value="NZ_JAOQNR010000011.1"/>
</dbReference>
<dbReference type="PANTHER" id="PTHR37422">
    <property type="entry name" value="TEICHURONIC ACID BIOSYNTHESIS PROTEIN TUAE"/>
    <property type="match status" value="1"/>
</dbReference>
<feature type="transmembrane region" description="Helical" evidence="1">
    <location>
        <begin position="128"/>
        <end position="149"/>
    </location>
</feature>
<evidence type="ECO:0000256" key="1">
    <source>
        <dbReference type="SAM" id="Phobius"/>
    </source>
</evidence>
<comment type="caution">
    <text evidence="2">The sequence shown here is derived from an EMBL/GenBank/DDBJ whole genome shotgun (WGS) entry which is preliminary data.</text>
</comment>
<sequence>MVIKRSQNSRDWFLALGVLLALLTQLRSSVPILGPGEIFLACWLGIQGFQTLACPPQARGWAPVAMFWGLFAFALCLGLIHSIVSGFPLDSALVVHDVFADLLLIALCVLLAPVVADEERLRLLKTRVMIAGFAMLVLQLANAAGLFVLNSVDPWYWERLRGWTANPNQFALYCLLIGFLALHVAERGSRAGALAGWACGLLTLASGLLAMSNAYLLVAILGLGVLSAAKILRWMAREERRGFPATWLSVSLTAGMLYAGILMAPHWASEGDLIRSAGGVARDTRNELEDSTVRLVLWRQALKRGMESGMIGYGPGPHLEIPAVVLQGRRATDLPKNMMTPESGLAANFEAHNTVLELFVQGGLLAAGGFLCIVGLAIIRAFRAGFDALAAGLIAINVFGSFHVIFRHPFFWLLIVGALAARRSWAKSTATLRPLDAYSLLKPMRIIP</sequence>
<proteinExistence type="predicted"/>
<name>A0A6N8DSD7_RHOAC</name>
<feature type="transmembrane region" description="Helical" evidence="1">
    <location>
        <begin position="358"/>
        <end position="379"/>
    </location>
</feature>
<dbReference type="PANTHER" id="PTHR37422:SF13">
    <property type="entry name" value="LIPOPOLYSACCHARIDE BIOSYNTHESIS PROTEIN PA4999-RELATED"/>
    <property type="match status" value="1"/>
</dbReference>
<feature type="transmembrane region" description="Helical" evidence="1">
    <location>
        <begin position="67"/>
        <end position="87"/>
    </location>
</feature>
<keyword evidence="1" id="KW-0472">Membrane</keyword>
<feature type="transmembrane region" description="Helical" evidence="1">
    <location>
        <begin position="386"/>
        <end position="404"/>
    </location>
</feature>
<dbReference type="EMBL" id="WNKS01000035">
    <property type="protein sequence ID" value="MTV33317.1"/>
    <property type="molecule type" value="Genomic_DNA"/>
</dbReference>
<evidence type="ECO:0008006" key="4">
    <source>
        <dbReference type="Google" id="ProtNLM"/>
    </source>
</evidence>
<organism evidence="2 3">
    <name type="scientific">Rhodoblastus acidophilus</name>
    <name type="common">Rhodopseudomonas acidophila</name>
    <dbReference type="NCBI Taxonomy" id="1074"/>
    <lineage>
        <taxon>Bacteria</taxon>
        <taxon>Pseudomonadati</taxon>
        <taxon>Pseudomonadota</taxon>
        <taxon>Alphaproteobacteria</taxon>
        <taxon>Hyphomicrobiales</taxon>
        <taxon>Rhodoblastaceae</taxon>
        <taxon>Rhodoblastus</taxon>
    </lineage>
</organism>
<feature type="transmembrane region" description="Helical" evidence="1">
    <location>
        <begin position="93"/>
        <end position="116"/>
    </location>
</feature>
<feature type="transmembrane region" description="Helical" evidence="1">
    <location>
        <begin position="215"/>
        <end position="235"/>
    </location>
</feature>
<reference evidence="2 3" key="1">
    <citation type="submission" date="2019-11" db="EMBL/GenBank/DDBJ databases">
        <title>Whole-genome sequence of a Rhodoblastus acidophilus DSM 142.</title>
        <authorList>
            <person name="Kyndt J.A."/>
            <person name="Meyer T.E."/>
        </authorList>
    </citation>
    <scope>NUCLEOTIDE SEQUENCE [LARGE SCALE GENOMIC DNA]</scope>
    <source>
        <strain evidence="2 3">DSM 142</strain>
    </source>
</reference>
<protein>
    <recommendedName>
        <fullName evidence="4">O-antigen ligase</fullName>
    </recommendedName>
</protein>
<dbReference type="AlphaFoldDB" id="A0A6N8DSD7"/>
<feature type="transmembrane region" description="Helical" evidence="1">
    <location>
        <begin position="192"/>
        <end position="209"/>
    </location>
</feature>
<feature type="transmembrane region" description="Helical" evidence="1">
    <location>
        <begin position="247"/>
        <end position="268"/>
    </location>
</feature>
<feature type="transmembrane region" description="Helical" evidence="1">
    <location>
        <begin position="169"/>
        <end position="185"/>
    </location>
</feature>
<evidence type="ECO:0000313" key="2">
    <source>
        <dbReference type="EMBL" id="MTV33317.1"/>
    </source>
</evidence>
<evidence type="ECO:0000313" key="3">
    <source>
        <dbReference type="Proteomes" id="UP000439113"/>
    </source>
</evidence>
<dbReference type="InterPro" id="IPR051533">
    <property type="entry name" value="WaaL-like"/>
</dbReference>
<keyword evidence="1" id="KW-1133">Transmembrane helix</keyword>
<accession>A0A6N8DSD7</accession>